<dbReference type="PANTHER" id="PTHR43737:SF1">
    <property type="entry name" value="DUF1501 DOMAIN-CONTAINING PROTEIN"/>
    <property type="match status" value="1"/>
</dbReference>
<sequence>MLCEDITSPTRRAVLGVSGALFAWAFMPKFATAAQGRDARFITIILRGALDGLTAVPPVGDPGYEGLRQSIALRTDGDKPALPLDGFFALHPSMPNFQRLFMAKQAAVIHASSTPYRERSHFDGQDVLESGFATPGHVESGWMNRMLEGLAAGEKIAPGSAEKSRGLAVGATAPLVMRGKAPVLGWAPAVLRPADGDLAPRLMDLYSKTDPLLSKLLIQGIETGKIASGLDMKSKGGPGDPNGMEQMARGAARLLAQPDGPRVAALAFEGWDTHAQEIDRLAKLLTGLDNSFAAFEQELGPAWKDTVVLVATEFGRTARINGTDGTDHGTGTTAFLAGGAVRGGRVVADWPGLKDNQLFEGRDLAATTDLRSVVKGIAVDLLGADAGHLAGAVFPGSEKVQPMKGLIV</sequence>
<dbReference type="EMBL" id="JAUKWQ010000001">
    <property type="protein sequence ID" value="MDO1581380.1"/>
    <property type="molecule type" value="Genomic_DNA"/>
</dbReference>
<evidence type="ECO:0000313" key="2">
    <source>
        <dbReference type="Proteomes" id="UP001169006"/>
    </source>
</evidence>
<comment type="caution">
    <text evidence="1">The sequence shown here is derived from an EMBL/GenBank/DDBJ whole genome shotgun (WGS) entry which is preliminary data.</text>
</comment>
<protein>
    <submittedName>
        <fullName evidence="1">DUF1501 domain-containing protein</fullName>
    </submittedName>
</protein>
<dbReference type="PANTHER" id="PTHR43737">
    <property type="entry name" value="BLL7424 PROTEIN"/>
    <property type="match status" value="1"/>
</dbReference>
<dbReference type="Pfam" id="PF07394">
    <property type="entry name" value="DUF1501"/>
    <property type="match status" value="1"/>
</dbReference>
<dbReference type="InterPro" id="IPR010869">
    <property type="entry name" value="DUF1501"/>
</dbReference>
<reference evidence="1" key="2">
    <citation type="submission" date="2023-07" db="EMBL/GenBank/DDBJ databases">
        <authorList>
            <person name="Sun H."/>
        </authorList>
    </citation>
    <scope>NUCLEOTIDE SEQUENCE</scope>
    <source>
        <strain evidence="1">05753</strain>
    </source>
</reference>
<reference evidence="1" key="1">
    <citation type="journal article" date="2015" name="Int. J. Syst. Evol. Microbiol.">
        <title>Rhizobium oryzicola sp. nov., potential plant-growth-promoting endophytic bacteria isolated from rice roots.</title>
        <authorList>
            <person name="Zhang X.X."/>
            <person name="Gao J.S."/>
            <person name="Cao Y.H."/>
            <person name="Sheirdil R.A."/>
            <person name="Wang X.C."/>
            <person name="Zhang L."/>
        </authorList>
    </citation>
    <scope>NUCLEOTIDE SEQUENCE</scope>
    <source>
        <strain evidence="1">05753</strain>
    </source>
</reference>
<name>A0ABT8SSI3_9HYPH</name>
<keyword evidence="2" id="KW-1185">Reference proteome</keyword>
<evidence type="ECO:0000313" key="1">
    <source>
        <dbReference type="EMBL" id="MDO1581380.1"/>
    </source>
</evidence>
<proteinExistence type="predicted"/>
<dbReference type="RefSeq" id="WP_302075491.1">
    <property type="nucleotide sequence ID" value="NZ_JAUKWQ010000001.1"/>
</dbReference>
<organism evidence="1 2">
    <name type="scientific">Rhizobium oryzicola</name>
    <dbReference type="NCBI Taxonomy" id="1232668"/>
    <lineage>
        <taxon>Bacteria</taxon>
        <taxon>Pseudomonadati</taxon>
        <taxon>Pseudomonadota</taxon>
        <taxon>Alphaproteobacteria</taxon>
        <taxon>Hyphomicrobiales</taxon>
        <taxon>Rhizobiaceae</taxon>
        <taxon>Rhizobium/Agrobacterium group</taxon>
        <taxon>Rhizobium</taxon>
    </lineage>
</organism>
<gene>
    <name evidence="1" type="ORF">Q2T52_04655</name>
</gene>
<accession>A0ABT8SSI3</accession>
<dbReference type="Proteomes" id="UP001169006">
    <property type="component" value="Unassembled WGS sequence"/>
</dbReference>